<dbReference type="GO" id="GO:0016301">
    <property type="term" value="F:kinase activity"/>
    <property type="evidence" value="ECO:0007669"/>
    <property type="project" value="UniProtKB-KW"/>
</dbReference>
<sequence>MDLSVETHLEVNSAHHDEHHPLNSSHSPSRKRKLQPEQPLWPASKRQHPDRFIIYDRRSPAAHHLVPEETNDEAKTAPEFVEGPDQIEGSACKDGGSLLSPKILVPQYEPWASSSNPDEENAFKESLYSLDSRVIKHADTSKLLLPVNEDESNLETQCKNLGDRLPVFEVDDGEMEEECPDDDAIEELKLSCNKLGRNILGLSSASWRIEQDALPGNRKPTIDQEFAQYFSMFML</sequence>
<dbReference type="GO" id="GO:0016607">
    <property type="term" value="C:nuclear speck"/>
    <property type="evidence" value="ECO:0007669"/>
    <property type="project" value="TreeGrafter"/>
</dbReference>
<dbReference type="GO" id="GO:0051457">
    <property type="term" value="P:maintenance of protein location in nucleus"/>
    <property type="evidence" value="ECO:0007669"/>
    <property type="project" value="TreeGrafter"/>
</dbReference>
<dbReference type="GO" id="GO:0009639">
    <property type="term" value="P:response to red or far red light"/>
    <property type="evidence" value="ECO:0007669"/>
    <property type="project" value="InterPro"/>
</dbReference>
<feature type="compositionally biased region" description="Basic and acidic residues" evidence="1">
    <location>
        <begin position="47"/>
        <end position="59"/>
    </location>
</feature>
<accession>A0A1D1YG06</accession>
<feature type="region of interest" description="Disordered" evidence="1">
    <location>
        <begin position="1"/>
        <end position="77"/>
    </location>
</feature>
<dbReference type="EMBL" id="GDJX01014373">
    <property type="protein sequence ID" value="JAT53563.1"/>
    <property type="molecule type" value="Transcribed_RNA"/>
</dbReference>
<reference evidence="2" key="1">
    <citation type="submission" date="2015-07" db="EMBL/GenBank/DDBJ databases">
        <title>Transcriptome Assembly of Anthurium amnicola.</title>
        <authorList>
            <person name="Suzuki J."/>
        </authorList>
    </citation>
    <scope>NUCLEOTIDE SEQUENCE</scope>
</reference>
<protein>
    <submittedName>
        <fullName evidence="2">4-diphosphocytidyl-2-C-methyl-D-erythritol kinase</fullName>
    </submittedName>
</protein>
<dbReference type="PANTHER" id="PTHR37723">
    <property type="entry name" value="PROTEIN FAR-RED ELONGATED HYPOCOTYL 1"/>
    <property type="match status" value="1"/>
</dbReference>
<dbReference type="PANTHER" id="PTHR37723:SF1">
    <property type="entry name" value="PROTEIN FAR-RED-ELONGATED HYPOCOTYL 1-LIKE"/>
    <property type="match status" value="1"/>
</dbReference>
<evidence type="ECO:0000256" key="1">
    <source>
        <dbReference type="SAM" id="MobiDB-lite"/>
    </source>
</evidence>
<proteinExistence type="predicted"/>
<organism evidence="2">
    <name type="scientific">Anthurium amnicola</name>
    <dbReference type="NCBI Taxonomy" id="1678845"/>
    <lineage>
        <taxon>Eukaryota</taxon>
        <taxon>Viridiplantae</taxon>
        <taxon>Streptophyta</taxon>
        <taxon>Embryophyta</taxon>
        <taxon>Tracheophyta</taxon>
        <taxon>Spermatophyta</taxon>
        <taxon>Magnoliopsida</taxon>
        <taxon>Liliopsida</taxon>
        <taxon>Araceae</taxon>
        <taxon>Pothoideae</taxon>
        <taxon>Potheae</taxon>
        <taxon>Anthurium</taxon>
    </lineage>
</organism>
<name>A0A1D1YG06_9ARAE</name>
<keyword evidence="2" id="KW-0808">Transferase</keyword>
<feature type="compositionally biased region" description="Basic and acidic residues" evidence="1">
    <location>
        <begin position="1"/>
        <end position="21"/>
    </location>
</feature>
<evidence type="ECO:0000313" key="2">
    <source>
        <dbReference type="EMBL" id="JAT53563.1"/>
    </source>
</evidence>
<gene>
    <name evidence="2" type="primary">ispE_0</name>
    <name evidence="2" type="ORF">g.31028</name>
</gene>
<dbReference type="GO" id="GO:0061608">
    <property type="term" value="F:nuclear import signal receptor activity"/>
    <property type="evidence" value="ECO:0007669"/>
    <property type="project" value="TreeGrafter"/>
</dbReference>
<dbReference type="AlphaFoldDB" id="A0A1D1YG06"/>
<dbReference type="GO" id="GO:0005737">
    <property type="term" value="C:cytoplasm"/>
    <property type="evidence" value="ECO:0007669"/>
    <property type="project" value="TreeGrafter"/>
</dbReference>
<keyword evidence="2" id="KW-0418">Kinase</keyword>
<dbReference type="InterPro" id="IPR037766">
    <property type="entry name" value="FHY1"/>
</dbReference>